<dbReference type="RefSeq" id="WP_068716088.1">
    <property type="nucleotide sequence ID" value="NZ_LWDV01000008.1"/>
</dbReference>
<dbReference type="PANTHER" id="PTHR37306:SF1">
    <property type="entry name" value="COLICIN V PRODUCTION PROTEIN"/>
    <property type="match status" value="1"/>
</dbReference>
<feature type="transmembrane region" description="Helical" evidence="5">
    <location>
        <begin position="106"/>
        <end position="127"/>
    </location>
</feature>
<comment type="subcellular location">
    <subcellularLocation>
        <location evidence="1">Membrane</location>
        <topology evidence="1">Multi-pass membrane protein</topology>
    </subcellularLocation>
</comment>
<dbReference type="Proteomes" id="UP000093514">
    <property type="component" value="Unassembled WGS sequence"/>
</dbReference>
<feature type="transmembrane region" description="Helical" evidence="5">
    <location>
        <begin position="5"/>
        <end position="24"/>
    </location>
</feature>
<dbReference type="InterPro" id="IPR003825">
    <property type="entry name" value="Colicin-V_CvpA"/>
</dbReference>
<accession>A0A1C0A937</accession>
<evidence type="ECO:0000256" key="4">
    <source>
        <dbReference type="ARBA" id="ARBA00023136"/>
    </source>
</evidence>
<evidence type="ECO:0000256" key="2">
    <source>
        <dbReference type="ARBA" id="ARBA00022692"/>
    </source>
</evidence>
<evidence type="ECO:0000256" key="1">
    <source>
        <dbReference type="ARBA" id="ARBA00004141"/>
    </source>
</evidence>
<evidence type="ECO:0000313" key="7">
    <source>
        <dbReference type="Proteomes" id="UP000093514"/>
    </source>
</evidence>
<reference evidence="6 7" key="2">
    <citation type="submission" date="2016-08" db="EMBL/GenBank/DDBJ databases">
        <title>Orenia metallireducens sp. nov. strain Z6, a Novel Metal-reducing Firmicute from the Deep Subsurface.</title>
        <authorList>
            <person name="Maxim B.I."/>
            <person name="Kenneth K."/>
            <person name="Flynn T.M."/>
            <person name="Oloughlin E.J."/>
            <person name="Locke R.A."/>
            <person name="Weber J.R."/>
            <person name="Egan S.M."/>
            <person name="Mackie R.I."/>
            <person name="Cann I.K."/>
        </authorList>
    </citation>
    <scope>NUCLEOTIDE SEQUENCE [LARGE SCALE GENOMIC DNA]</scope>
    <source>
        <strain evidence="6 7">Z6</strain>
    </source>
</reference>
<dbReference type="PANTHER" id="PTHR37306">
    <property type="entry name" value="COLICIN V PRODUCTION PROTEIN"/>
    <property type="match status" value="1"/>
</dbReference>
<proteinExistence type="predicted"/>
<dbReference type="Pfam" id="PF02674">
    <property type="entry name" value="Colicin_V"/>
    <property type="match status" value="1"/>
</dbReference>
<evidence type="ECO:0000256" key="3">
    <source>
        <dbReference type="ARBA" id="ARBA00022989"/>
    </source>
</evidence>
<dbReference type="OrthoDB" id="2113037at2"/>
<comment type="caution">
    <text evidence="6">The sequence shown here is derived from an EMBL/GenBank/DDBJ whole genome shotgun (WGS) entry which is preliminary data.</text>
</comment>
<sequence length="161" mass="18067">MDLNLIDIVVIILAVVFMVKGYKLGLIKQLTAILAIIMAIYVAQEQYTIIAGFLTKEFSLTSKLAEVLSFFIIIITVTLVINYIGYFLTQLLDIIFLSFIDNFGGLLFGLIKGFLILYIGLLLLNIIPVDLVEKEIAQSYFAPKILSFSSVVDKKIEEFSK</sequence>
<evidence type="ECO:0000256" key="5">
    <source>
        <dbReference type="SAM" id="Phobius"/>
    </source>
</evidence>
<name>A0A1C0A937_9FIRM</name>
<dbReference type="AlphaFoldDB" id="A0A1C0A937"/>
<keyword evidence="2 5" id="KW-0812">Transmembrane</keyword>
<protein>
    <submittedName>
        <fullName evidence="6">Colicin V production protein</fullName>
    </submittedName>
</protein>
<keyword evidence="3 5" id="KW-1133">Transmembrane helix</keyword>
<feature type="transmembrane region" description="Helical" evidence="5">
    <location>
        <begin position="30"/>
        <end position="55"/>
    </location>
</feature>
<keyword evidence="7" id="KW-1185">Reference proteome</keyword>
<evidence type="ECO:0000313" key="6">
    <source>
        <dbReference type="EMBL" id="OCL26818.1"/>
    </source>
</evidence>
<keyword evidence="4 5" id="KW-0472">Membrane</keyword>
<gene>
    <name evidence="6" type="ORF">U472_04805</name>
</gene>
<reference evidence="7" key="1">
    <citation type="submission" date="2016-07" db="EMBL/GenBank/DDBJ databases">
        <authorList>
            <person name="Florea S."/>
            <person name="Webb J.S."/>
            <person name="Jaromczyk J."/>
            <person name="Schardl C.L."/>
        </authorList>
    </citation>
    <scope>NUCLEOTIDE SEQUENCE [LARGE SCALE GENOMIC DNA]</scope>
    <source>
        <strain evidence="7">Z6</strain>
    </source>
</reference>
<dbReference type="GO" id="GO:0009403">
    <property type="term" value="P:toxin biosynthetic process"/>
    <property type="evidence" value="ECO:0007669"/>
    <property type="project" value="InterPro"/>
</dbReference>
<dbReference type="GO" id="GO:0016020">
    <property type="term" value="C:membrane"/>
    <property type="evidence" value="ECO:0007669"/>
    <property type="project" value="UniProtKB-SubCell"/>
</dbReference>
<dbReference type="EMBL" id="LWDV01000008">
    <property type="protein sequence ID" value="OCL26818.1"/>
    <property type="molecule type" value="Genomic_DNA"/>
</dbReference>
<feature type="transmembrane region" description="Helical" evidence="5">
    <location>
        <begin position="67"/>
        <end position="86"/>
    </location>
</feature>
<organism evidence="6 7">
    <name type="scientific">Orenia metallireducens</name>
    <dbReference type="NCBI Taxonomy" id="1413210"/>
    <lineage>
        <taxon>Bacteria</taxon>
        <taxon>Bacillati</taxon>
        <taxon>Bacillota</taxon>
        <taxon>Clostridia</taxon>
        <taxon>Halanaerobiales</taxon>
        <taxon>Halobacteroidaceae</taxon>
        <taxon>Orenia</taxon>
    </lineage>
</organism>